<dbReference type="AlphaFoldDB" id="A0A6A6TU93"/>
<dbReference type="Pfam" id="PF05704">
    <property type="entry name" value="Caps_synth"/>
    <property type="match status" value="1"/>
</dbReference>
<evidence type="ECO:0008006" key="3">
    <source>
        <dbReference type="Google" id="ProtNLM"/>
    </source>
</evidence>
<sequence>MEYPQIPGTTLNSTLAPPVDLRQGLPSALTSPPPPSINSKSIFAFWHTGLQSLPPYLLRNVLAWHRRFSPSGWTIHVLDNVPNSPLNVANYIDTSDASVVPAAFINGSLNGGYIAQHTSDLIRYPLLLKYGGIYMDAGILQFGDLNWLWEHHITNPASPYDFAGFTMGTYPAIQIVNFWLMCGAGNPLVERAHRILLKLWEGKTNTTGMHAHPLVNHVPLLSVPHEVVVEEEGKERMVINDAFMTDYAIQIQAMGAAQRWLDEEDGWDGPTYVREKAYLWSMMDGAYVLETTMGWNGPKEFELLKTRIPAPGAEVTSEQALAKQIVEKSIAGSWCLKLGHGFSAKLFGADTIGMLWRKHDGSDCEEGTYSGWLRWAEVYCNQVEPTKPMTLSTYEPTMRGSLKQMLEAKS</sequence>
<dbReference type="OrthoDB" id="409543at2759"/>
<dbReference type="SUPFAM" id="SSF53448">
    <property type="entry name" value="Nucleotide-diphospho-sugar transferases"/>
    <property type="match status" value="1"/>
</dbReference>
<keyword evidence="2" id="KW-1185">Reference proteome</keyword>
<accession>A0A6A6TU93</accession>
<reference evidence="1" key="1">
    <citation type="journal article" date="2020" name="Stud. Mycol.">
        <title>101 Dothideomycetes genomes: a test case for predicting lifestyles and emergence of pathogens.</title>
        <authorList>
            <person name="Haridas S."/>
            <person name="Albert R."/>
            <person name="Binder M."/>
            <person name="Bloem J."/>
            <person name="Labutti K."/>
            <person name="Salamov A."/>
            <person name="Andreopoulos B."/>
            <person name="Baker S."/>
            <person name="Barry K."/>
            <person name="Bills G."/>
            <person name="Bluhm B."/>
            <person name="Cannon C."/>
            <person name="Castanera R."/>
            <person name="Culley D."/>
            <person name="Daum C."/>
            <person name="Ezra D."/>
            <person name="Gonzalez J."/>
            <person name="Henrissat B."/>
            <person name="Kuo A."/>
            <person name="Liang C."/>
            <person name="Lipzen A."/>
            <person name="Lutzoni F."/>
            <person name="Magnuson J."/>
            <person name="Mondo S."/>
            <person name="Nolan M."/>
            <person name="Ohm R."/>
            <person name="Pangilinan J."/>
            <person name="Park H.-J."/>
            <person name="Ramirez L."/>
            <person name="Alfaro M."/>
            <person name="Sun H."/>
            <person name="Tritt A."/>
            <person name="Yoshinaga Y."/>
            <person name="Zwiers L.-H."/>
            <person name="Turgeon B."/>
            <person name="Goodwin S."/>
            <person name="Spatafora J."/>
            <person name="Crous P."/>
            <person name="Grigoriev I."/>
        </authorList>
    </citation>
    <scope>NUCLEOTIDE SEQUENCE</scope>
    <source>
        <strain evidence="1">CBS 122681</strain>
    </source>
</reference>
<organism evidence="1 2">
    <name type="scientific">Lophiostoma macrostomum CBS 122681</name>
    <dbReference type="NCBI Taxonomy" id="1314788"/>
    <lineage>
        <taxon>Eukaryota</taxon>
        <taxon>Fungi</taxon>
        <taxon>Dikarya</taxon>
        <taxon>Ascomycota</taxon>
        <taxon>Pezizomycotina</taxon>
        <taxon>Dothideomycetes</taxon>
        <taxon>Pleosporomycetidae</taxon>
        <taxon>Pleosporales</taxon>
        <taxon>Lophiostomataceae</taxon>
        <taxon>Lophiostoma</taxon>
    </lineage>
</organism>
<dbReference type="Gene3D" id="3.90.550.20">
    <property type="match status" value="1"/>
</dbReference>
<proteinExistence type="predicted"/>
<gene>
    <name evidence="1" type="ORF">K491DRAFT_686408</name>
</gene>
<dbReference type="Proteomes" id="UP000799324">
    <property type="component" value="Unassembled WGS sequence"/>
</dbReference>
<evidence type="ECO:0000313" key="2">
    <source>
        <dbReference type="Proteomes" id="UP000799324"/>
    </source>
</evidence>
<dbReference type="InterPro" id="IPR029044">
    <property type="entry name" value="Nucleotide-diphossugar_trans"/>
</dbReference>
<name>A0A6A6TU93_9PLEO</name>
<protein>
    <recommendedName>
        <fullName evidence="3">Capsule polysaccharide biosynthesis protein</fullName>
    </recommendedName>
</protein>
<dbReference type="EMBL" id="MU004289">
    <property type="protein sequence ID" value="KAF2662533.1"/>
    <property type="molecule type" value="Genomic_DNA"/>
</dbReference>
<dbReference type="InterPro" id="IPR008441">
    <property type="entry name" value="AfumC-like_glycosyl_Trfase"/>
</dbReference>
<dbReference type="GO" id="GO:0016757">
    <property type="term" value="F:glycosyltransferase activity"/>
    <property type="evidence" value="ECO:0007669"/>
    <property type="project" value="InterPro"/>
</dbReference>
<evidence type="ECO:0000313" key="1">
    <source>
        <dbReference type="EMBL" id="KAF2662533.1"/>
    </source>
</evidence>